<evidence type="ECO:0000313" key="5">
    <source>
        <dbReference type="Proteomes" id="UP000188533"/>
    </source>
</evidence>
<dbReference type="CDD" id="cd07067">
    <property type="entry name" value="HP_PGM_like"/>
    <property type="match status" value="1"/>
</dbReference>
<feature type="binding site" evidence="3">
    <location>
        <begin position="9"/>
        <end position="16"/>
    </location>
    <ligand>
        <name>substrate</name>
    </ligand>
</feature>
<dbReference type="GO" id="GO:0045820">
    <property type="term" value="P:negative regulation of glycolytic process"/>
    <property type="evidence" value="ECO:0007669"/>
    <property type="project" value="TreeGrafter"/>
</dbReference>
<dbReference type="PANTHER" id="PTHR46517:SF1">
    <property type="entry name" value="FRUCTOSE-2,6-BISPHOSPHATASE TIGAR"/>
    <property type="match status" value="1"/>
</dbReference>
<sequence>MTITVTFIRHGESEDNLKGIWAGWKDAPLSDLGKKQAAAAAEFFSNTKFDTIYASPLLRANTTAQAIHGRQQAPFPSFIVTPNIREQHFGVAEGTTFAYIPTEHDTLDELFAQGIYPVLYHRDEKFPGAESLNDLALRAEKAIMECVIPHLQSEEVAHIAMVSHGLCISELVAALLRLDPDSRRDTSYKGLLNTAWTRATVSIKEVANSSEGLPPLDVQVTHVNVAGHLDGITPFTSDSTSENSEARKFFGGGGALAEVALSDERPKM</sequence>
<dbReference type="GO" id="GO:0043456">
    <property type="term" value="P:regulation of pentose-phosphate shunt"/>
    <property type="evidence" value="ECO:0007669"/>
    <property type="project" value="TreeGrafter"/>
</dbReference>
<dbReference type="SUPFAM" id="SSF53254">
    <property type="entry name" value="Phosphoglycerate mutase-like"/>
    <property type="match status" value="1"/>
</dbReference>
<gene>
    <name evidence="4" type="ORF">LENED_005271</name>
</gene>
<dbReference type="InterPro" id="IPR013078">
    <property type="entry name" value="His_Pase_superF_clade-1"/>
</dbReference>
<feature type="active site" description="Proton donor/acceptor" evidence="2">
    <location>
        <position position="86"/>
    </location>
</feature>
<dbReference type="InterPro" id="IPR051695">
    <property type="entry name" value="Phosphoglycerate_Mutase"/>
</dbReference>
<keyword evidence="1" id="KW-0378">Hydrolase</keyword>
<keyword evidence="5" id="KW-1185">Reference proteome</keyword>
<evidence type="ECO:0000256" key="3">
    <source>
        <dbReference type="PIRSR" id="PIRSR613078-2"/>
    </source>
</evidence>
<dbReference type="EMBL" id="BDGU01000149">
    <property type="protein sequence ID" value="GAW03539.1"/>
    <property type="molecule type" value="Genomic_DNA"/>
</dbReference>
<dbReference type="InterPro" id="IPR029033">
    <property type="entry name" value="His_PPase_superfam"/>
</dbReference>
<protein>
    <submittedName>
        <fullName evidence="4">Phosphoglycerate mutase</fullName>
    </submittedName>
</protein>
<evidence type="ECO:0000256" key="2">
    <source>
        <dbReference type="PIRSR" id="PIRSR613078-1"/>
    </source>
</evidence>
<dbReference type="SMART" id="SM00855">
    <property type="entry name" value="PGAM"/>
    <property type="match status" value="1"/>
</dbReference>
<accession>A0A1Q3E8W1</accession>
<reference evidence="4 5" key="1">
    <citation type="submission" date="2016-08" db="EMBL/GenBank/DDBJ databases">
        <authorList>
            <consortium name="Lentinula edodes genome sequencing consortium"/>
            <person name="Sakamoto Y."/>
            <person name="Nakade K."/>
            <person name="Sato S."/>
            <person name="Yoshida Y."/>
            <person name="Miyazaki K."/>
            <person name="Natsume S."/>
            <person name="Konno N."/>
        </authorList>
    </citation>
    <scope>NUCLEOTIDE SEQUENCE [LARGE SCALE GENOMIC DNA]</scope>
    <source>
        <strain evidence="4 5">NBRC 111202</strain>
    </source>
</reference>
<comment type="caution">
    <text evidence="4">The sequence shown here is derived from an EMBL/GenBank/DDBJ whole genome shotgun (WGS) entry which is preliminary data.</text>
</comment>
<feature type="active site" description="Tele-phosphohistidine intermediate" evidence="2">
    <location>
        <position position="10"/>
    </location>
</feature>
<dbReference type="STRING" id="5353.A0A1Q3E8W1"/>
<dbReference type="Proteomes" id="UP000188533">
    <property type="component" value="Unassembled WGS sequence"/>
</dbReference>
<name>A0A1Q3E8W1_LENED</name>
<proteinExistence type="predicted"/>
<feature type="binding site" evidence="3">
    <location>
        <position position="59"/>
    </location>
    <ligand>
        <name>substrate</name>
    </ligand>
</feature>
<evidence type="ECO:0000313" key="4">
    <source>
        <dbReference type="EMBL" id="GAW03539.1"/>
    </source>
</evidence>
<dbReference type="PANTHER" id="PTHR46517">
    <property type="entry name" value="FRUCTOSE-2,6-BISPHOSPHATASE TIGAR"/>
    <property type="match status" value="1"/>
</dbReference>
<dbReference type="GO" id="GO:0004331">
    <property type="term" value="F:fructose-2,6-bisphosphate 2-phosphatase activity"/>
    <property type="evidence" value="ECO:0007669"/>
    <property type="project" value="TreeGrafter"/>
</dbReference>
<evidence type="ECO:0000256" key="1">
    <source>
        <dbReference type="ARBA" id="ARBA00022801"/>
    </source>
</evidence>
<dbReference type="GO" id="GO:0005829">
    <property type="term" value="C:cytosol"/>
    <property type="evidence" value="ECO:0007669"/>
    <property type="project" value="TreeGrafter"/>
</dbReference>
<dbReference type="Gene3D" id="3.40.50.1240">
    <property type="entry name" value="Phosphoglycerate mutase-like"/>
    <property type="match status" value="1"/>
</dbReference>
<reference evidence="4 5" key="2">
    <citation type="submission" date="2017-02" db="EMBL/GenBank/DDBJ databases">
        <title>A genome survey and senescence transcriptome analysis in Lentinula edodes.</title>
        <authorList>
            <person name="Sakamoto Y."/>
            <person name="Nakade K."/>
            <person name="Sato S."/>
            <person name="Yoshida Y."/>
            <person name="Miyazaki K."/>
            <person name="Natsume S."/>
            <person name="Konno N."/>
        </authorList>
    </citation>
    <scope>NUCLEOTIDE SEQUENCE [LARGE SCALE GENOMIC DNA]</scope>
    <source>
        <strain evidence="4 5">NBRC 111202</strain>
    </source>
</reference>
<dbReference type="Pfam" id="PF00300">
    <property type="entry name" value="His_Phos_1"/>
    <property type="match status" value="1"/>
</dbReference>
<organism evidence="4 5">
    <name type="scientific">Lentinula edodes</name>
    <name type="common">Shiitake mushroom</name>
    <name type="synonym">Lentinus edodes</name>
    <dbReference type="NCBI Taxonomy" id="5353"/>
    <lineage>
        <taxon>Eukaryota</taxon>
        <taxon>Fungi</taxon>
        <taxon>Dikarya</taxon>
        <taxon>Basidiomycota</taxon>
        <taxon>Agaricomycotina</taxon>
        <taxon>Agaricomycetes</taxon>
        <taxon>Agaricomycetidae</taxon>
        <taxon>Agaricales</taxon>
        <taxon>Marasmiineae</taxon>
        <taxon>Omphalotaceae</taxon>
        <taxon>Lentinula</taxon>
    </lineage>
</organism>
<dbReference type="AlphaFoldDB" id="A0A1Q3E8W1"/>